<sequence>MNADGQVAGAVQLRGRFEDQEGDPRSHVAPAGVRSAELVVMRVVEQQAEEIEFRVRVVDPPGGLVPFIIWPEQFVELAARAVAVVGAAGHVEECEPLAGFAQRFRRLRDQSGADGRKFGEILPPLRIVFRHGHVACRVRQAANPAADALDRVDFGLEKFFCDRIAPEFLQRGARFIKQPAPAEREPDLIIRREMSVFSDSAGDIVFLLERKQFRIVEREVRLIQSITEPHSGEHEHPAARQRIVGIDVSRMILHQPAKILSPCIRSCEGAVRVHYRQFATESFRRRDKAVVVLVPRAERGEFLPGLPAFAFDKARDPMVVSHELTPPPFSSLP</sequence>
<reference evidence="1" key="1">
    <citation type="submission" date="2019-08" db="EMBL/GenBank/DDBJ databases">
        <authorList>
            <person name="Kucharzyk K."/>
            <person name="Murdoch R.W."/>
            <person name="Higgins S."/>
            <person name="Loffler F."/>
        </authorList>
    </citation>
    <scope>NUCLEOTIDE SEQUENCE</scope>
</reference>
<accession>A0A645DRJ5</accession>
<evidence type="ECO:0000313" key="1">
    <source>
        <dbReference type="EMBL" id="MPM91921.1"/>
    </source>
</evidence>
<name>A0A645DRJ5_9ZZZZ</name>
<comment type="caution">
    <text evidence="1">The sequence shown here is derived from an EMBL/GenBank/DDBJ whole genome shotgun (WGS) entry which is preliminary data.</text>
</comment>
<proteinExistence type="predicted"/>
<dbReference type="EMBL" id="VSSQ01038920">
    <property type="protein sequence ID" value="MPM91921.1"/>
    <property type="molecule type" value="Genomic_DNA"/>
</dbReference>
<dbReference type="AlphaFoldDB" id="A0A645DRJ5"/>
<protein>
    <submittedName>
        <fullName evidence="1">Uncharacterized protein</fullName>
    </submittedName>
</protein>
<gene>
    <name evidence="1" type="ORF">SDC9_139055</name>
</gene>
<organism evidence="1">
    <name type="scientific">bioreactor metagenome</name>
    <dbReference type="NCBI Taxonomy" id="1076179"/>
    <lineage>
        <taxon>unclassified sequences</taxon>
        <taxon>metagenomes</taxon>
        <taxon>ecological metagenomes</taxon>
    </lineage>
</organism>